<dbReference type="AlphaFoldDB" id="A0AAV7HLY7"/>
<proteinExistence type="predicted"/>
<evidence type="ECO:0000313" key="1">
    <source>
        <dbReference type="EMBL" id="KAH0540900.1"/>
    </source>
</evidence>
<dbReference type="Proteomes" id="UP000826195">
    <property type="component" value="Unassembled WGS sequence"/>
</dbReference>
<organism evidence="1 2">
    <name type="scientific">Cotesia glomerata</name>
    <name type="common">Lepidopteran parasitic wasp</name>
    <name type="synonym">Apanteles glomeratus</name>
    <dbReference type="NCBI Taxonomy" id="32391"/>
    <lineage>
        <taxon>Eukaryota</taxon>
        <taxon>Metazoa</taxon>
        <taxon>Ecdysozoa</taxon>
        <taxon>Arthropoda</taxon>
        <taxon>Hexapoda</taxon>
        <taxon>Insecta</taxon>
        <taxon>Pterygota</taxon>
        <taxon>Neoptera</taxon>
        <taxon>Endopterygota</taxon>
        <taxon>Hymenoptera</taxon>
        <taxon>Apocrita</taxon>
        <taxon>Ichneumonoidea</taxon>
        <taxon>Braconidae</taxon>
        <taxon>Microgastrinae</taxon>
        <taxon>Cotesia</taxon>
    </lineage>
</organism>
<protein>
    <submittedName>
        <fullName evidence="1">Uncharacterized protein</fullName>
    </submittedName>
</protein>
<gene>
    <name evidence="1" type="ORF">KQX54_020430</name>
</gene>
<keyword evidence="2" id="KW-1185">Reference proteome</keyword>
<comment type="caution">
    <text evidence="1">The sequence shown here is derived from an EMBL/GenBank/DDBJ whole genome shotgun (WGS) entry which is preliminary data.</text>
</comment>
<name>A0AAV7HLY7_COTGL</name>
<evidence type="ECO:0000313" key="2">
    <source>
        <dbReference type="Proteomes" id="UP000826195"/>
    </source>
</evidence>
<accession>A0AAV7HLY7</accession>
<reference evidence="1 2" key="1">
    <citation type="journal article" date="2021" name="J. Hered.">
        <title>A chromosome-level genome assembly of the parasitoid wasp, Cotesia glomerata (Hymenoptera: Braconidae).</title>
        <authorList>
            <person name="Pinto B.J."/>
            <person name="Weis J.J."/>
            <person name="Gamble T."/>
            <person name="Ode P.J."/>
            <person name="Paul R."/>
            <person name="Zaspel J.M."/>
        </authorList>
    </citation>
    <scope>NUCLEOTIDE SEQUENCE [LARGE SCALE GENOMIC DNA]</scope>
    <source>
        <strain evidence="1">CgM1</strain>
    </source>
</reference>
<sequence>MPRWPPPFSEYFSVIPQEAGPLAVLGRSHQSLGTRPTPRRIVPKKTETKKMMKEKYEVISLKDTVARNLNYDNSFHGIP</sequence>
<dbReference type="EMBL" id="JAHXZJ010002609">
    <property type="protein sequence ID" value="KAH0540900.1"/>
    <property type="molecule type" value="Genomic_DNA"/>
</dbReference>